<evidence type="ECO:0000313" key="2">
    <source>
        <dbReference type="Proteomes" id="UP000179642"/>
    </source>
</evidence>
<dbReference type="EMBL" id="MLYO01000015">
    <property type="protein sequence ID" value="OIK06330.1"/>
    <property type="molecule type" value="Genomic_DNA"/>
</dbReference>
<gene>
    <name evidence="1" type="ORF">BIV23_08015</name>
</gene>
<protein>
    <submittedName>
        <fullName evidence="1">Uncharacterized protein</fullName>
    </submittedName>
</protein>
<name>A0A1S2QJJ0_9ACTN</name>
<evidence type="ECO:0000313" key="1">
    <source>
        <dbReference type="EMBL" id="OIK06330.1"/>
    </source>
</evidence>
<dbReference type="Proteomes" id="UP000179642">
    <property type="component" value="Unassembled WGS sequence"/>
</dbReference>
<organism evidence="1 2">
    <name type="scientific">Streptomyces monashensis</name>
    <dbReference type="NCBI Taxonomy" id="1678012"/>
    <lineage>
        <taxon>Bacteria</taxon>
        <taxon>Bacillati</taxon>
        <taxon>Actinomycetota</taxon>
        <taxon>Actinomycetes</taxon>
        <taxon>Kitasatosporales</taxon>
        <taxon>Streptomycetaceae</taxon>
        <taxon>Streptomyces</taxon>
    </lineage>
</organism>
<accession>A0A1S2QJJ0</accession>
<sequence length="70" mass="7423">MPPKLTDGARLDVLVSPMRTDDRLGRSAQHDGATTGWAEHVTADAEGAPCVLPRASHAPATGLRRLHRTG</sequence>
<comment type="caution">
    <text evidence="1">The sequence shown here is derived from an EMBL/GenBank/DDBJ whole genome shotgun (WGS) entry which is preliminary data.</text>
</comment>
<keyword evidence="2" id="KW-1185">Reference proteome</keyword>
<dbReference type="AlphaFoldDB" id="A0A1S2QJJ0"/>
<proteinExistence type="predicted"/>
<reference evidence="1 2" key="1">
    <citation type="submission" date="2016-10" db="EMBL/GenBank/DDBJ databases">
        <title>Genome sequence of Streptomyces sp. MUSC 1.</title>
        <authorList>
            <person name="Lee L.-H."/>
            <person name="Ser H.-L."/>
            <person name="Law J.W.-F."/>
        </authorList>
    </citation>
    <scope>NUCLEOTIDE SEQUENCE [LARGE SCALE GENOMIC DNA]</scope>
    <source>
        <strain evidence="1 2">MUSC 1</strain>
    </source>
</reference>